<dbReference type="EMBL" id="JBHMDG010000015">
    <property type="protein sequence ID" value="MFB9314057.1"/>
    <property type="molecule type" value="Genomic_DNA"/>
</dbReference>
<dbReference type="InterPro" id="IPR000836">
    <property type="entry name" value="PRTase_dom"/>
</dbReference>
<protein>
    <submittedName>
        <fullName evidence="3">ComF family protein</fullName>
    </submittedName>
</protein>
<evidence type="ECO:0000313" key="4">
    <source>
        <dbReference type="Proteomes" id="UP001589750"/>
    </source>
</evidence>
<dbReference type="PANTHER" id="PTHR47505">
    <property type="entry name" value="DNA UTILIZATION PROTEIN YHGH"/>
    <property type="match status" value="1"/>
</dbReference>
<accession>A0ABV5KCC9</accession>
<evidence type="ECO:0000256" key="2">
    <source>
        <dbReference type="SAM" id="MobiDB-lite"/>
    </source>
</evidence>
<name>A0ABV5KCC9_9ACTN</name>
<sequence length="257" mass="26688">MSRDPARMRDAAADLLLGGSCLGCALPGRLVCPACRDALPTRAGPRWPSPPPPGLVTPYAVADYDGFVRALVIGHKEHRLLALTPLLGDLLACSVAAALAPVSGEAPVVLVPVPSRPATVRARGHDPMLATTRVAAALLGTRVCVVPLLRSRPGVVDQAGLDIAHRRANLAGSMAVRPRALRGLARRGEAVHVVVCDDVLTTGSTAREAQRALRAVGIDVLAVAVVAATVRRTPARGDDRFHGDNSGSEVPPPPPTH</sequence>
<dbReference type="PANTHER" id="PTHR47505:SF1">
    <property type="entry name" value="DNA UTILIZATION PROTEIN YHGH"/>
    <property type="match status" value="1"/>
</dbReference>
<dbReference type="InterPro" id="IPR029057">
    <property type="entry name" value="PRTase-like"/>
</dbReference>
<dbReference type="CDD" id="cd06223">
    <property type="entry name" value="PRTases_typeI"/>
    <property type="match status" value="1"/>
</dbReference>
<feature type="region of interest" description="Disordered" evidence="2">
    <location>
        <begin position="235"/>
        <end position="257"/>
    </location>
</feature>
<organism evidence="3 4">
    <name type="scientific">Nocardioides plantarum</name>
    <dbReference type="NCBI Taxonomy" id="29299"/>
    <lineage>
        <taxon>Bacteria</taxon>
        <taxon>Bacillati</taxon>
        <taxon>Actinomycetota</taxon>
        <taxon>Actinomycetes</taxon>
        <taxon>Propionibacteriales</taxon>
        <taxon>Nocardioidaceae</taxon>
        <taxon>Nocardioides</taxon>
    </lineage>
</organism>
<evidence type="ECO:0000313" key="3">
    <source>
        <dbReference type="EMBL" id="MFB9314057.1"/>
    </source>
</evidence>
<dbReference type="SUPFAM" id="SSF53271">
    <property type="entry name" value="PRTase-like"/>
    <property type="match status" value="1"/>
</dbReference>
<proteinExistence type="inferred from homology"/>
<dbReference type="Proteomes" id="UP001589750">
    <property type="component" value="Unassembled WGS sequence"/>
</dbReference>
<dbReference type="InterPro" id="IPR051910">
    <property type="entry name" value="ComF/GntX_DNA_util-trans"/>
</dbReference>
<gene>
    <name evidence="3" type="ORF">ACFFRI_13465</name>
</gene>
<evidence type="ECO:0000256" key="1">
    <source>
        <dbReference type="ARBA" id="ARBA00008007"/>
    </source>
</evidence>
<dbReference type="RefSeq" id="WP_140007527.1">
    <property type="nucleotide sequence ID" value="NZ_JBHMDG010000015.1"/>
</dbReference>
<comment type="caution">
    <text evidence="3">The sequence shown here is derived from an EMBL/GenBank/DDBJ whole genome shotgun (WGS) entry which is preliminary data.</text>
</comment>
<reference evidence="3 4" key="1">
    <citation type="submission" date="2024-09" db="EMBL/GenBank/DDBJ databases">
        <authorList>
            <person name="Sun Q."/>
            <person name="Mori K."/>
        </authorList>
    </citation>
    <scope>NUCLEOTIDE SEQUENCE [LARGE SCALE GENOMIC DNA]</scope>
    <source>
        <strain evidence="3 4">JCM 9626</strain>
    </source>
</reference>
<dbReference type="Gene3D" id="3.40.50.2020">
    <property type="match status" value="1"/>
</dbReference>
<comment type="similarity">
    <text evidence="1">Belongs to the ComF/GntX family.</text>
</comment>
<keyword evidence="4" id="KW-1185">Reference proteome</keyword>